<dbReference type="AlphaFoldDB" id="A0A090EXR4"/>
<dbReference type="SUPFAM" id="SSF81452">
    <property type="entry name" value="Cytochrome c oxidase subunit III-like"/>
    <property type="match status" value="1"/>
</dbReference>
<dbReference type="Pfam" id="PF00510">
    <property type="entry name" value="COX3"/>
    <property type="match status" value="1"/>
</dbReference>
<keyword evidence="5 7" id="KW-0472">Membrane</keyword>
<dbReference type="Proteomes" id="UP000045285">
    <property type="component" value="Unassembled WGS sequence"/>
</dbReference>
<feature type="domain" description="Heme-copper oxidase subunit III family profile" evidence="8">
    <location>
        <begin position="21"/>
        <end position="212"/>
    </location>
</feature>
<keyword evidence="10" id="KW-1185">Reference proteome</keyword>
<evidence type="ECO:0000259" key="8">
    <source>
        <dbReference type="PROSITE" id="PS50253"/>
    </source>
</evidence>
<proteinExistence type="inferred from homology"/>
<feature type="transmembrane region" description="Helical" evidence="7">
    <location>
        <begin position="144"/>
        <end position="171"/>
    </location>
</feature>
<dbReference type="InterPro" id="IPR013833">
    <property type="entry name" value="Cyt_c_oxidase_su3_a-hlx"/>
</dbReference>
<dbReference type="PROSITE" id="PS50253">
    <property type="entry name" value="COX3"/>
    <property type="match status" value="1"/>
</dbReference>
<evidence type="ECO:0000256" key="4">
    <source>
        <dbReference type="ARBA" id="ARBA00022989"/>
    </source>
</evidence>
<organism evidence="9 10">
    <name type="scientific">Mesorhizobium plurifarium</name>
    <dbReference type="NCBI Taxonomy" id="69974"/>
    <lineage>
        <taxon>Bacteria</taxon>
        <taxon>Pseudomonadati</taxon>
        <taxon>Pseudomonadota</taxon>
        <taxon>Alphaproteobacteria</taxon>
        <taxon>Hyphomicrobiales</taxon>
        <taxon>Phyllobacteriaceae</taxon>
        <taxon>Mesorhizobium</taxon>
    </lineage>
</organism>
<evidence type="ECO:0000313" key="9">
    <source>
        <dbReference type="EMBL" id="CDX11873.1"/>
    </source>
</evidence>
<feature type="transmembrane region" description="Helical" evidence="7">
    <location>
        <begin position="94"/>
        <end position="114"/>
    </location>
</feature>
<keyword evidence="4 7" id="KW-1133">Transmembrane helix</keyword>
<sequence length="212" mass="23518">MTRAPESVAFDTVRREEAADRFGMWIFLGSEAMLFGAILLVFLVAHIRYLPAFAAASKHLSLPLGTLNTAVLITSSFTMAFAHESASARRWNTAAWTLGITAFLGVAFLCIKGAEYAKEFHEGIAPVLGAPFFYQGPDPVHAQFFFSLYFALTGLHAVHLASGIAVVAGLLLSWRRTDIDSRVRRTHAIGLYWHFVDIVWIFLFPVLYLVHA</sequence>
<evidence type="ECO:0000256" key="7">
    <source>
        <dbReference type="SAM" id="Phobius"/>
    </source>
</evidence>
<dbReference type="GO" id="GO:0004129">
    <property type="term" value="F:cytochrome-c oxidase activity"/>
    <property type="evidence" value="ECO:0007669"/>
    <property type="project" value="InterPro"/>
</dbReference>
<dbReference type="InterPro" id="IPR000298">
    <property type="entry name" value="Cyt_c_oxidase-like_su3"/>
</dbReference>
<name>A0A090EXR4_MESPL</name>
<evidence type="ECO:0000256" key="6">
    <source>
        <dbReference type="RuleBase" id="RU003376"/>
    </source>
</evidence>
<dbReference type="Gene3D" id="1.20.120.80">
    <property type="entry name" value="Cytochrome c oxidase, subunit III, four-helix bundle"/>
    <property type="match status" value="1"/>
</dbReference>
<comment type="subcellular location">
    <subcellularLocation>
        <location evidence="6">Cell membrane</location>
        <topology evidence="6">Multi-pass membrane protein</topology>
    </subcellularLocation>
    <subcellularLocation>
        <location evidence="1">Membrane</location>
        <topology evidence="1">Multi-pass membrane protein</topology>
    </subcellularLocation>
</comment>
<keyword evidence="3 6" id="KW-0812">Transmembrane</keyword>
<reference evidence="10" key="1">
    <citation type="submission" date="2014-08" db="EMBL/GenBank/DDBJ databases">
        <authorList>
            <person name="Moulin L."/>
        </authorList>
    </citation>
    <scope>NUCLEOTIDE SEQUENCE [LARGE SCALE GENOMIC DNA]</scope>
</reference>
<evidence type="ECO:0000256" key="3">
    <source>
        <dbReference type="ARBA" id="ARBA00022692"/>
    </source>
</evidence>
<accession>A0A090EXR4</accession>
<dbReference type="PANTHER" id="PTHR11403">
    <property type="entry name" value="CYTOCHROME C OXIDASE SUBUNIT III"/>
    <property type="match status" value="1"/>
</dbReference>
<evidence type="ECO:0000256" key="5">
    <source>
        <dbReference type="ARBA" id="ARBA00023136"/>
    </source>
</evidence>
<evidence type="ECO:0000256" key="1">
    <source>
        <dbReference type="ARBA" id="ARBA00004141"/>
    </source>
</evidence>
<dbReference type="GO" id="GO:0019646">
    <property type="term" value="P:aerobic electron transport chain"/>
    <property type="evidence" value="ECO:0007669"/>
    <property type="project" value="InterPro"/>
</dbReference>
<dbReference type="GO" id="GO:0005886">
    <property type="term" value="C:plasma membrane"/>
    <property type="evidence" value="ECO:0007669"/>
    <property type="project" value="UniProtKB-SubCell"/>
</dbReference>
<feature type="transmembrane region" description="Helical" evidence="7">
    <location>
        <begin position="61"/>
        <end position="82"/>
    </location>
</feature>
<dbReference type="InterPro" id="IPR024791">
    <property type="entry name" value="Cyt_c/ubiquinol_Oxase_su3"/>
</dbReference>
<evidence type="ECO:0000313" key="10">
    <source>
        <dbReference type="Proteomes" id="UP000045285"/>
    </source>
</evidence>
<dbReference type="EMBL" id="CCMZ01000003">
    <property type="protein sequence ID" value="CDX11873.1"/>
    <property type="molecule type" value="Genomic_DNA"/>
</dbReference>
<feature type="transmembrane region" description="Helical" evidence="7">
    <location>
        <begin position="24"/>
        <end position="49"/>
    </location>
</feature>
<protein>
    <submittedName>
        <fullName evidence="9">Cytochrome c oxidase subunit III</fullName>
    </submittedName>
</protein>
<evidence type="ECO:0000256" key="2">
    <source>
        <dbReference type="ARBA" id="ARBA00010581"/>
    </source>
</evidence>
<gene>
    <name evidence="9" type="ORF">MPL3356_110209</name>
</gene>
<feature type="transmembrane region" description="Helical" evidence="7">
    <location>
        <begin position="191"/>
        <end position="210"/>
    </location>
</feature>
<dbReference type="InterPro" id="IPR035973">
    <property type="entry name" value="Cyt_c_oxidase_su3-like_sf"/>
</dbReference>
<comment type="similarity">
    <text evidence="2 6">Belongs to the cytochrome c oxidase subunit 3 family.</text>
</comment>
<dbReference type="PANTHER" id="PTHR11403:SF6">
    <property type="entry name" value="NITRIC OXIDE REDUCTASE SUBUNIT E"/>
    <property type="match status" value="1"/>
</dbReference>